<evidence type="ECO:0000256" key="3">
    <source>
        <dbReference type="ARBA" id="ARBA00023319"/>
    </source>
</evidence>
<dbReference type="InterPro" id="IPR003599">
    <property type="entry name" value="Ig_sub"/>
</dbReference>
<dbReference type="GeneTree" id="ENSGT01100000263479"/>
<organism evidence="7 8">
    <name type="scientific">Myotis lucifugus</name>
    <name type="common">Little brown bat</name>
    <dbReference type="NCBI Taxonomy" id="59463"/>
    <lineage>
        <taxon>Eukaryota</taxon>
        <taxon>Metazoa</taxon>
        <taxon>Chordata</taxon>
        <taxon>Craniata</taxon>
        <taxon>Vertebrata</taxon>
        <taxon>Euteleostomi</taxon>
        <taxon>Mammalia</taxon>
        <taxon>Eutheria</taxon>
        <taxon>Laurasiatheria</taxon>
        <taxon>Chiroptera</taxon>
        <taxon>Yangochiroptera</taxon>
        <taxon>Vespertilionidae</taxon>
        <taxon>Myotis</taxon>
    </lineage>
</organism>
<dbReference type="GO" id="GO:0007165">
    <property type="term" value="P:signal transduction"/>
    <property type="evidence" value="ECO:0007669"/>
    <property type="project" value="TreeGrafter"/>
</dbReference>
<evidence type="ECO:0000313" key="7">
    <source>
        <dbReference type="Ensembl" id="ENSMLUP00000018052.1"/>
    </source>
</evidence>
<dbReference type="GO" id="GO:1990782">
    <property type="term" value="F:protein tyrosine kinase binding"/>
    <property type="evidence" value="ECO:0007669"/>
    <property type="project" value="TreeGrafter"/>
</dbReference>
<keyword evidence="1 5" id="KW-0732">Signal</keyword>
<comment type="similarity">
    <text evidence="4">Belongs to the immunoglobulin superfamily. CEA family.</text>
</comment>
<dbReference type="PROSITE" id="PS50835">
    <property type="entry name" value="IG_LIKE"/>
    <property type="match status" value="1"/>
</dbReference>
<dbReference type="EMBL" id="AAPE02040853">
    <property type="status" value="NOT_ANNOTATED_CDS"/>
    <property type="molecule type" value="Genomic_DNA"/>
</dbReference>
<feature type="signal peptide" evidence="5">
    <location>
        <begin position="1"/>
        <end position="34"/>
    </location>
</feature>
<reference evidence="7" key="3">
    <citation type="submission" date="2025-09" db="UniProtKB">
        <authorList>
            <consortium name="Ensembl"/>
        </authorList>
    </citation>
    <scope>IDENTIFICATION</scope>
</reference>
<dbReference type="InterPro" id="IPR007110">
    <property type="entry name" value="Ig-like_dom"/>
</dbReference>
<evidence type="ECO:0000256" key="1">
    <source>
        <dbReference type="ARBA" id="ARBA00022729"/>
    </source>
</evidence>
<accession>G1Q2W9</accession>
<proteinExistence type="inferred from homology"/>
<feature type="chain" id="PRO_5003417875" description="Ig-like domain-containing protein" evidence="5">
    <location>
        <begin position="35"/>
        <end position="325"/>
    </location>
</feature>
<dbReference type="SMART" id="SM00408">
    <property type="entry name" value="IGc2"/>
    <property type="match status" value="1"/>
</dbReference>
<dbReference type="STRING" id="59463.ENSMLUP00000018052"/>
<evidence type="ECO:0000313" key="8">
    <source>
        <dbReference type="Proteomes" id="UP000001074"/>
    </source>
</evidence>
<dbReference type="Pfam" id="PF07686">
    <property type="entry name" value="V-set"/>
    <property type="match status" value="1"/>
</dbReference>
<dbReference type="GO" id="GO:0002682">
    <property type="term" value="P:regulation of immune system process"/>
    <property type="evidence" value="ECO:0007669"/>
    <property type="project" value="TreeGrafter"/>
</dbReference>
<dbReference type="PANTHER" id="PTHR44427">
    <property type="entry name" value="CARCINOEMBRYONIC ANTIGEN-RELATED CELL ADHESION MOLECULE 19"/>
    <property type="match status" value="1"/>
</dbReference>
<dbReference type="GO" id="GO:0005886">
    <property type="term" value="C:plasma membrane"/>
    <property type="evidence" value="ECO:0007669"/>
    <property type="project" value="TreeGrafter"/>
</dbReference>
<dbReference type="GO" id="GO:0009986">
    <property type="term" value="C:cell surface"/>
    <property type="evidence" value="ECO:0007669"/>
    <property type="project" value="TreeGrafter"/>
</dbReference>
<dbReference type="PANTHER" id="PTHR44427:SF1">
    <property type="entry name" value="CARCINOEMBRYONIC ANTIGEN-RELATED CELL ADHESION MOLECULE 1"/>
    <property type="match status" value="1"/>
</dbReference>
<dbReference type="SUPFAM" id="SSF48726">
    <property type="entry name" value="Immunoglobulin"/>
    <property type="match status" value="2"/>
</dbReference>
<dbReference type="Gene3D" id="2.60.40.10">
    <property type="entry name" value="Immunoglobulins"/>
    <property type="match status" value="2"/>
</dbReference>
<sequence>MESLSAPICRGPLPWQGLLLAVSLLNFWSLPTTAQLAIVSTNAAEGKDVTLRIRNMPPDYIGFVWYRGEGANYRHTIASLSFRVRTSRTGRAYSGREQINFDGSLQIKRVTLKDTGIYTIVVYLQDYKKEIGFGRLNVYAPHPPGIIPVNTLTPWQHPQFRERDCGLENNTKWRSWLRGQCSPVACSVELHTLNNTSINFALSAISRPVNKVLFRLRNPIDGTYPDPSPLGPSKPLRVPTLLASNTTVTEHKDSVVLTCYTNAVSTQWFFNGMNLRLTERMKLSWNDRTLTIDPVRREDAGNYQCEVSNPISSADSYPVELDVKY</sequence>
<dbReference type="SMART" id="SM00409">
    <property type="entry name" value="IG"/>
    <property type="match status" value="2"/>
</dbReference>
<dbReference type="InterPro" id="IPR036179">
    <property type="entry name" value="Ig-like_dom_sf"/>
</dbReference>
<keyword evidence="3" id="KW-0393">Immunoglobulin domain</keyword>
<dbReference type="AlphaFoldDB" id="G1Q2W9"/>
<keyword evidence="2" id="KW-0325">Glycoprotein</keyword>
<evidence type="ECO:0000256" key="2">
    <source>
        <dbReference type="ARBA" id="ARBA00023180"/>
    </source>
</evidence>
<dbReference type="InterPro" id="IPR013106">
    <property type="entry name" value="Ig_V-set"/>
</dbReference>
<reference evidence="7" key="2">
    <citation type="submission" date="2025-08" db="UniProtKB">
        <authorList>
            <consortium name="Ensembl"/>
        </authorList>
    </citation>
    <scope>IDENTIFICATION</scope>
</reference>
<keyword evidence="8" id="KW-1185">Reference proteome</keyword>
<dbReference type="HOGENOM" id="CLU_024555_2_0_1"/>
<protein>
    <recommendedName>
        <fullName evidence="6">Ig-like domain-containing protein</fullName>
    </recommendedName>
</protein>
<dbReference type="Ensembl" id="ENSMLUT00000028480.1">
    <property type="protein sequence ID" value="ENSMLUP00000018052.1"/>
    <property type="gene ID" value="ENSMLUG00000028892.1"/>
</dbReference>
<evidence type="ECO:0000256" key="5">
    <source>
        <dbReference type="SAM" id="SignalP"/>
    </source>
</evidence>
<dbReference type="Proteomes" id="UP000001074">
    <property type="component" value="Unassembled WGS sequence"/>
</dbReference>
<dbReference type="InParanoid" id="G1Q2W9"/>
<evidence type="ECO:0000256" key="4">
    <source>
        <dbReference type="ARBA" id="ARBA00038222"/>
    </source>
</evidence>
<dbReference type="Pfam" id="PF13927">
    <property type="entry name" value="Ig_3"/>
    <property type="match status" value="1"/>
</dbReference>
<reference evidence="7 8" key="1">
    <citation type="journal article" date="2011" name="Nature">
        <title>A high-resolution map of human evolutionary constraint using 29 mammals.</title>
        <authorList>
            <person name="Lindblad-Toh K."/>
            <person name="Garber M."/>
            <person name="Zuk O."/>
            <person name="Lin M.F."/>
            <person name="Parker B.J."/>
            <person name="Washietl S."/>
            <person name="Kheradpour P."/>
            <person name="Ernst J."/>
            <person name="Jordan G."/>
            <person name="Mauceli E."/>
            <person name="Ward L.D."/>
            <person name="Lowe C.B."/>
            <person name="Holloway A.K."/>
            <person name="Clamp M."/>
            <person name="Gnerre S."/>
            <person name="Alfoldi J."/>
            <person name="Beal K."/>
            <person name="Chang J."/>
            <person name="Clawson H."/>
            <person name="Cuff J."/>
            <person name="Di Palma F."/>
            <person name="Fitzgerald S."/>
            <person name="Flicek P."/>
            <person name="Guttman M."/>
            <person name="Hubisz M.J."/>
            <person name="Jaffe D.B."/>
            <person name="Jungreis I."/>
            <person name="Kent W.J."/>
            <person name="Kostka D."/>
            <person name="Lara M."/>
            <person name="Martins A.L."/>
            <person name="Massingham T."/>
            <person name="Moltke I."/>
            <person name="Raney B.J."/>
            <person name="Rasmussen M.D."/>
            <person name="Robinson J."/>
            <person name="Stark A."/>
            <person name="Vilella A.J."/>
            <person name="Wen J."/>
            <person name="Xie X."/>
            <person name="Zody M.C."/>
            <person name="Baldwin J."/>
            <person name="Bloom T."/>
            <person name="Chin C.W."/>
            <person name="Heiman D."/>
            <person name="Nicol R."/>
            <person name="Nusbaum C."/>
            <person name="Young S."/>
            <person name="Wilkinson J."/>
            <person name="Worley K.C."/>
            <person name="Kovar C.L."/>
            <person name="Muzny D.M."/>
            <person name="Gibbs R.A."/>
            <person name="Cree A."/>
            <person name="Dihn H.H."/>
            <person name="Fowler G."/>
            <person name="Jhangiani S."/>
            <person name="Joshi V."/>
            <person name="Lee S."/>
            <person name="Lewis L.R."/>
            <person name="Nazareth L.V."/>
            <person name="Okwuonu G."/>
            <person name="Santibanez J."/>
            <person name="Warren W.C."/>
            <person name="Mardis E.R."/>
            <person name="Weinstock G.M."/>
            <person name="Wilson R.K."/>
            <person name="Delehaunty K."/>
            <person name="Dooling D."/>
            <person name="Fronik C."/>
            <person name="Fulton L."/>
            <person name="Fulton B."/>
            <person name="Graves T."/>
            <person name="Minx P."/>
            <person name="Sodergren E."/>
            <person name="Birney E."/>
            <person name="Margulies E.H."/>
            <person name="Herrero J."/>
            <person name="Green E.D."/>
            <person name="Haussler D."/>
            <person name="Siepel A."/>
            <person name="Goldman N."/>
            <person name="Pollard K.S."/>
            <person name="Pedersen J.S."/>
            <person name="Lander E.S."/>
            <person name="Kellis M."/>
        </authorList>
    </citation>
    <scope>NUCLEOTIDE SEQUENCE [LARGE SCALE GENOMIC DNA]</scope>
</reference>
<dbReference type="InterPro" id="IPR050831">
    <property type="entry name" value="CEA_cell_adhesion"/>
</dbReference>
<evidence type="ECO:0000259" key="6">
    <source>
        <dbReference type="PROSITE" id="PS50835"/>
    </source>
</evidence>
<dbReference type="eggNOG" id="ENOG502RXPD">
    <property type="taxonomic scope" value="Eukaryota"/>
</dbReference>
<dbReference type="InterPro" id="IPR003598">
    <property type="entry name" value="Ig_sub2"/>
</dbReference>
<dbReference type="FunFam" id="2.60.40.10:FF:000244">
    <property type="entry name" value="carcinoembryonic antigen-related cell adhesion molecule 16"/>
    <property type="match status" value="1"/>
</dbReference>
<feature type="domain" description="Ig-like" evidence="6">
    <location>
        <begin position="239"/>
        <end position="322"/>
    </location>
</feature>
<name>G1Q2W9_MYOLU</name>
<dbReference type="InterPro" id="IPR013783">
    <property type="entry name" value="Ig-like_fold"/>
</dbReference>